<sequence>MWKFVDEKCSRCAIDLTTVEPERIRWRWLHPYSRCPKCGDVCPAVEVLDKPESEAGLELPPREAPAGEPEPEPEASPGEAPAEEPGPTEPETPGEEKGGV</sequence>
<reference evidence="2" key="1">
    <citation type="journal article" date="2014" name="Front. Microbiol.">
        <title>High frequency of phylogenetically diverse reductive dehalogenase-homologous genes in deep subseafloor sedimentary metagenomes.</title>
        <authorList>
            <person name="Kawai M."/>
            <person name="Futagami T."/>
            <person name="Toyoda A."/>
            <person name="Takaki Y."/>
            <person name="Nishi S."/>
            <person name="Hori S."/>
            <person name="Arai W."/>
            <person name="Tsubouchi T."/>
            <person name="Morono Y."/>
            <person name="Uchiyama I."/>
            <person name="Ito T."/>
            <person name="Fujiyama A."/>
            <person name="Inagaki F."/>
            <person name="Takami H."/>
        </authorList>
    </citation>
    <scope>NUCLEOTIDE SEQUENCE</scope>
    <source>
        <strain evidence="2">Expedition CK06-06</strain>
    </source>
</reference>
<organism evidence="2">
    <name type="scientific">marine sediment metagenome</name>
    <dbReference type="NCBI Taxonomy" id="412755"/>
    <lineage>
        <taxon>unclassified sequences</taxon>
        <taxon>metagenomes</taxon>
        <taxon>ecological metagenomes</taxon>
    </lineage>
</organism>
<evidence type="ECO:0000256" key="1">
    <source>
        <dbReference type="SAM" id="MobiDB-lite"/>
    </source>
</evidence>
<name>X1Q422_9ZZZZ</name>
<evidence type="ECO:0000313" key="2">
    <source>
        <dbReference type="EMBL" id="GAI62958.1"/>
    </source>
</evidence>
<feature type="compositionally biased region" description="Low complexity" evidence="1">
    <location>
        <begin position="75"/>
        <end position="91"/>
    </location>
</feature>
<protein>
    <submittedName>
        <fullName evidence="2">Uncharacterized protein</fullName>
    </submittedName>
</protein>
<dbReference type="AlphaFoldDB" id="X1Q422"/>
<proteinExistence type="predicted"/>
<gene>
    <name evidence="2" type="ORF">S12H4_01621</name>
</gene>
<feature type="region of interest" description="Disordered" evidence="1">
    <location>
        <begin position="52"/>
        <end position="100"/>
    </location>
</feature>
<comment type="caution">
    <text evidence="2">The sequence shown here is derived from an EMBL/GenBank/DDBJ whole genome shotgun (WGS) entry which is preliminary data.</text>
</comment>
<accession>X1Q422</accession>
<dbReference type="EMBL" id="BARW01000337">
    <property type="protein sequence ID" value="GAI62958.1"/>
    <property type="molecule type" value="Genomic_DNA"/>
</dbReference>